<evidence type="ECO:0000313" key="2">
    <source>
        <dbReference type="EMBL" id="EMY82038.1"/>
    </source>
</evidence>
<protein>
    <recommendedName>
        <fullName evidence="4">GTP-binding protein</fullName>
    </recommendedName>
</protein>
<keyword evidence="1" id="KW-1133">Transmembrane helix</keyword>
<gene>
    <name evidence="2" type="ORF">pgond44_02323</name>
</gene>
<dbReference type="eggNOG" id="ENOG5030URR">
    <property type="taxonomic scope" value="Bacteria"/>
</dbReference>
<reference evidence="2 3" key="1">
    <citation type="journal article" date="2014" name="Genome Biol. Evol.">
        <title>Extensive gene acquisition in the extremely psychrophilic bacterial species Psychroflexus torquis and the link to sea-ice ecosystem specialism.</title>
        <authorList>
            <person name="Feng S."/>
            <person name="Powell S.M."/>
            <person name="Wilson R."/>
            <person name="Bowman J.P."/>
        </authorList>
    </citation>
    <scope>NUCLEOTIDE SEQUENCE [LARGE SCALE GENOMIC DNA]</scope>
    <source>
        <strain evidence="2 3">ACAM 44</strain>
    </source>
</reference>
<dbReference type="Proteomes" id="UP000012317">
    <property type="component" value="Unassembled WGS sequence"/>
</dbReference>
<dbReference type="RefSeq" id="WP_003436164.1">
    <property type="nucleotide sequence ID" value="NZ_APLF01000003.1"/>
</dbReference>
<dbReference type="PATRIC" id="fig|1189619.4.peg.487"/>
<dbReference type="EMBL" id="APLF01000003">
    <property type="protein sequence ID" value="EMY82038.1"/>
    <property type="molecule type" value="Genomic_DNA"/>
</dbReference>
<proteinExistence type="predicted"/>
<keyword evidence="1" id="KW-0812">Transmembrane</keyword>
<dbReference type="STRING" id="1189619.pgond44_02323"/>
<evidence type="ECO:0008006" key="4">
    <source>
        <dbReference type="Google" id="ProtNLM"/>
    </source>
</evidence>
<feature type="transmembrane region" description="Helical" evidence="1">
    <location>
        <begin position="119"/>
        <end position="139"/>
    </location>
</feature>
<name>N1X1W7_9FLAO</name>
<accession>N1X1W7</accession>
<keyword evidence="3" id="KW-1185">Reference proteome</keyword>
<dbReference type="AlphaFoldDB" id="N1X1W7"/>
<comment type="caution">
    <text evidence="2">The sequence shown here is derived from an EMBL/GenBank/DDBJ whole genome shotgun (WGS) entry which is preliminary data.</text>
</comment>
<evidence type="ECO:0000313" key="3">
    <source>
        <dbReference type="Proteomes" id="UP000012317"/>
    </source>
</evidence>
<evidence type="ECO:0000256" key="1">
    <source>
        <dbReference type="SAM" id="Phobius"/>
    </source>
</evidence>
<sequence length="165" mass="18940">MPLSNDIILRPRFKWSVAENPEIVLDRLEQSGKISTDFVVSRVDPHIFIRIPKPKQHFWSPQLHLEIIKNADNGALVHGLFGPNPTVWTMFMFVHFVAAILIIAISIWLYTAVSLGQELLLPLLLLMVLILLWVSLYIMGRLGKRKGTQEMKNLHGFMKNALKDF</sequence>
<organism evidence="2 3">
    <name type="scientific">Psychroflexus gondwanensis ACAM 44</name>
    <dbReference type="NCBI Taxonomy" id="1189619"/>
    <lineage>
        <taxon>Bacteria</taxon>
        <taxon>Pseudomonadati</taxon>
        <taxon>Bacteroidota</taxon>
        <taxon>Flavobacteriia</taxon>
        <taxon>Flavobacteriales</taxon>
        <taxon>Flavobacteriaceae</taxon>
        <taxon>Psychroflexus</taxon>
    </lineage>
</organism>
<feature type="transmembrane region" description="Helical" evidence="1">
    <location>
        <begin position="90"/>
        <end position="113"/>
    </location>
</feature>
<keyword evidence="1" id="KW-0472">Membrane</keyword>